<evidence type="ECO:0000313" key="1">
    <source>
        <dbReference type="EMBL" id="ANF58875.1"/>
    </source>
</evidence>
<dbReference type="KEGG" id="haa:A5892_16540"/>
<dbReference type="Gene3D" id="1.10.3680.10">
    <property type="entry name" value="TerB-like"/>
    <property type="match status" value="1"/>
</dbReference>
<dbReference type="STRING" id="376489.A5892_16540"/>
<dbReference type="Pfam" id="PF04391">
    <property type="entry name" value="DUF533"/>
    <property type="match status" value="1"/>
</dbReference>
<sequence length="244" mass="25335">MNAKQILDQLMRQASGARRQGSDSQGGGFDLGRVVEGLGLGGAKGSTGGSALGGLDVKSLLGGGGLGLLLGSKRGRSMGGKALKLGAIAAVGGLAWKAWQNAQANRADTSQPSSGEGQPIEALEGEAQERRSQEILQAIIMAARADGHIDDQERALITQHFEAAGADQQLNGWLIEQLQAPLDAEALARQADSPQAAREIYLASVAVVDEENPQERAWLDRLASALALDPAVASEIERQARTAA</sequence>
<organism evidence="1 2">
    <name type="scientific">Halotalea alkalilenta</name>
    <dbReference type="NCBI Taxonomy" id="376489"/>
    <lineage>
        <taxon>Bacteria</taxon>
        <taxon>Pseudomonadati</taxon>
        <taxon>Pseudomonadota</taxon>
        <taxon>Gammaproteobacteria</taxon>
        <taxon>Oceanospirillales</taxon>
        <taxon>Halomonadaceae</taxon>
        <taxon>Halotalea</taxon>
    </lineage>
</organism>
<name>A0A172YIJ2_9GAMM</name>
<dbReference type="CDD" id="cd07178">
    <property type="entry name" value="terB_like_YebE"/>
    <property type="match status" value="1"/>
</dbReference>
<dbReference type="SUPFAM" id="SSF158682">
    <property type="entry name" value="TerB-like"/>
    <property type="match status" value="1"/>
</dbReference>
<proteinExistence type="predicted"/>
<dbReference type="AlphaFoldDB" id="A0A172YIJ2"/>
<dbReference type="Proteomes" id="UP000077875">
    <property type="component" value="Chromosome"/>
</dbReference>
<dbReference type="InterPro" id="IPR029024">
    <property type="entry name" value="TerB-like"/>
</dbReference>
<keyword evidence="2" id="KW-1185">Reference proteome</keyword>
<protein>
    <recommendedName>
        <fullName evidence="3">Protein YebE</fullName>
    </recommendedName>
</protein>
<evidence type="ECO:0008006" key="3">
    <source>
        <dbReference type="Google" id="ProtNLM"/>
    </source>
</evidence>
<reference evidence="1 2" key="1">
    <citation type="submission" date="2016-04" db="EMBL/GenBank/DDBJ databases">
        <title>Complete Genome Sequence of Halotalea alkalilenta IHB B 13600.</title>
        <authorList>
            <person name="Swarnkar M.K."/>
            <person name="Sharma A."/>
            <person name="Kaushal K."/>
            <person name="Soni R."/>
            <person name="Rana S."/>
            <person name="Singh A.K."/>
            <person name="Gulati A."/>
        </authorList>
    </citation>
    <scope>NUCLEOTIDE SEQUENCE [LARGE SCALE GENOMIC DNA]</scope>
    <source>
        <strain evidence="1 2">IHB B 13600</strain>
    </source>
</reference>
<dbReference type="EMBL" id="CP015243">
    <property type="protein sequence ID" value="ANF58875.1"/>
    <property type="molecule type" value="Genomic_DNA"/>
</dbReference>
<dbReference type="InterPro" id="IPR007486">
    <property type="entry name" value="YebE"/>
</dbReference>
<dbReference type="RefSeq" id="WP_064123730.1">
    <property type="nucleotide sequence ID" value="NZ_CP015243.1"/>
</dbReference>
<accession>A0A172YIJ2</accession>
<gene>
    <name evidence="1" type="ORF">A5892_16540</name>
</gene>
<evidence type="ECO:0000313" key="2">
    <source>
        <dbReference type="Proteomes" id="UP000077875"/>
    </source>
</evidence>